<dbReference type="InterPro" id="IPR036641">
    <property type="entry name" value="HPT_dom_sf"/>
</dbReference>
<dbReference type="KEGG" id="gyu:FE374_02945"/>
<accession>A0A5B8C375</accession>
<gene>
    <name evidence="3" type="ORF">FE374_02945</name>
</gene>
<evidence type="ECO:0000313" key="4">
    <source>
        <dbReference type="Proteomes" id="UP000314616"/>
    </source>
</evidence>
<comment type="caution">
    <text evidence="1">Lacks conserved residue(s) required for the propagation of feature annotation.</text>
</comment>
<protein>
    <recommendedName>
        <fullName evidence="2">HPt domain-containing protein</fullName>
    </recommendedName>
</protein>
<evidence type="ECO:0000256" key="1">
    <source>
        <dbReference type="PROSITE-ProRule" id="PRU00110"/>
    </source>
</evidence>
<dbReference type="OrthoDB" id="5148708at2"/>
<organism evidence="3 4">
    <name type="scientific">Georgenia yuyongxinii</name>
    <dbReference type="NCBI Taxonomy" id="2589797"/>
    <lineage>
        <taxon>Bacteria</taxon>
        <taxon>Bacillati</taxon>
        <taxon>Actinomycetota</taxon>
        <taxon>Actinomycetes</taxon>
        <taxon>Micrococcales</taxon>
        <taxon>Bogoriellaceae</taxon>
        <taxon>Georgenia</taxon>
    </lineage>
</organism>
<proteinExistence type="predicted"/>
<dbReference type="Proteomes" id="UP000314616">
    <property type="component" value="Chromosome"/>
</dbReference>
<dbReference type="RefSeq" id="WP_139927167.1">
    <property type="nucleotide sequence ID" value="NZ_CP040915.1"/>
</dbReference>
<evidence type="ECO:0000259" key="2">
    <source>
        <dbReference type="PROSITE" id="PS50894"/>
    </source>
</evidence>
<sequence length="120" mass="12823">MNPVVESAVLTALEHEAGAERVREIVGRYLATLEERLYFLRGALAAYNSADALVTLRGLRRASTVVGAHQLADLADSLEPSLRRGNFRPARDALPELLQLAAGTKAALTPVLGTSMVTTP</sequence>
<dbReference type="GO" id="GO:0000160">
    <property type="term" value="P:phosphorelay signal transduction system"/>
    <property type="evidence" value="ECO:0007669"/>
    <property type="project" value="InterPro"/>
</dbReference>
<dbReference type="EMBL" id="CP040915">
    <property type="protein sequence ID" value="QDC23725.1"/>
    <property type="molecule type" value="Genomic_DNA"/>
</dbReference>
<name>A0A5B8C375_9MICO</name>
<dbReference type="InterPro" id="IPR008207">
    <property type="entry name" value="Sig_transdc_His_kin_Hpt_dom"/>
</dbReference>
<dbReference type="PROSITE" id="PS50894">
    <property type="entry name" value="HPT"/>
    <property type="match status" value="1"/>
</dbReference>
<evidence type="ECO:0000313" key="3">
    <source>
        <dbReference type="EMBL" id="QDC23725.1"/>
    </source>
</evidence>
<dbReference type="Gene3D" id="1.20.120.160">
    <property type="entry name" value="HPT domain"/>
    <property type="match status" value="1"/>
</dbReference>
<dbReference type="SUPFAM" id="SSF47226">
    <property type="entry name" value="Histidine-containing phosphotransfer domain, HPT domain"/>
    <property type="match status" value="1"/>
</dbReference>
<feature type="domain" description="HPt" evidence="2">
    <location>
        <begin position="18"/>
        <end position="115"/>
    </location>
</feature>
<reference evidence="3 4" key="1">
    <citation type="submission" date="2019-05" db="EMBL/GenBank/DDBJ databases">
        <title>Georgenia *** sp. nov., and Georgenia *** sp. nov., isolated from the intestinal contents of plateau pika (Ochotona curzoniae) in the Qinghai-Tibet plateau of China.</title>
        <authorList>
            <person name="Tian Z."/>
        </authorList>
    </citation>
    <scope>NUCLEOTIDE SEQUENCE [LARGE SCALE GENOMIC DNA]</scope>
    <source>
        <strain evidence="3 4">Z443</strain>
    </source>
</reference>
<dbReference type="AlphaFoldDB" id="A0A5B8C375"/>